<evidence type="ECO:0000256" key="3">
    <source>
        <dbReference type="ARBA" id="ARBA00022448"/>
    </source>
</evidence>
<gene>
    <name evidence="13" type="ORF">SAMN05192542_1085</name>
</gene>
<dbReference type="InterPro" id="IPR050298">
    <property type="entry name" value="Gram-neg_bact_OMP"/>
</dbReference>
<dbReference type="AlphaFoldDB" id="A0A1H7QAP1"/>
<dbReference type="PRINTS" id="PR00184">
    <property type="entry name" value="NEISSPPORIN"/>
</dbReference>
<comment type="subcellular location">
    <subcellularLocation>
        <location evidence="1">Cell outer membrane</location>
        <topology evidence="1">Multi-pass membrane protein</topology>
    </subcellularLocation>
</comment>
<dbReference type="PANTHER" id="PTHR34501:SF9">
    <property type="entry name" value="MAJOR OUTER MEMBRANE PROTEIN P.IA"/>
    <property type="match status" value="1"/>
</dbReference>
<dbReference type="InterPro" id="IPR002299">
    <property type="entry name" value="Porin_Neis"/>
</dbReference>
<dbReference type="GO" id="GO:0015288">
    <property type="term" value="F:porin activity"/>
    <property type="evidence" value="ECO:0007669"/>
    <property type="project" value="UniProtKB-KW"/>
</dbReference>
<evidence type="ECO:0000313" key="13">
    <source>
        <dbReference type="EMBL" id="SEL44899.1"/>
    </source>
</evidence>
<proteinExistence type="predicted"/>
<evidence type="ECO:0000256" key="2">
    <source>
        <dbReference type="ARBA" id="ARBA00011233"/>
    </source>
</evidence>
<keyword evidence="14" id="KW-1185">Reference proteome</keyword>
<dbReference type="RefSeq" id="WP_090549423.1">
    <property type="nucleotide sequence ID" value="NZ_FNSR01000002.1"/>
</dbReference>
<dbReference type="EMBL" id="FOAJ01000008">
    <property type="protein sequence ID" value="SEL44899.1"/>
    <property type="molecule type" value="Genomic_DNA"/>
</dbReference>
<feature type="signal peptide" evidence="11">
    <location>
        <begin position="1"/>
        <end position="20"/>
    </location>
</feature>
<keyword evidence="5" id="KW-0812">Transmembrane</keyword>
<feature type="domain" description="Porin" evidence="12">
    <location>
        <begin position="7"/>
        <end position="334"/>
    </location>
</feature>
<reference evidence="14" key="1">
    <citation type="submission" date="2016-10" db="EMBL/GenBank/DDBJ databases">
        <authorList>
            <person name="Varghese N."/>
            <person name="Submissions S."/>
        </authorList>
    </citation>
    <scope>NUCLEOTIDE SEQUENCE [LARGE SCALE GENOMIC DNA]</scope>
    <source>
        <strain evidence="14">LMG 26416</strain>
    </source>
</reference>
<dbReference type="Gene3D" id="2.40.160.10">
    <property type="entry name" value="Porin"/>
    <property type="match status" value="1"/>
</dbReference>
<dbReference type="InterPro" id="IPR023614">
    <property type="entry name" value="Porin_dom_sf"/>
</dbReference>
<dbReference type="SUPFAM" id="SSF56935">
    <property type="entry name" value="Porins"/>
    <property type="match status" value="1"/>
</dbReference>
<dbReference type="CDD" id="cd00342">
    <property type="entry name" value="gram_neg_porins"/>
    <property type="match status" value="1"/>
</dbReference>
<dbReference type="STRING" id="416943.SAMN05445871_4691"/>
<evidence type="ECO:0000256" key="5">
    <source>
        <dbReference type="ARBA" id="ARBA00022692"/>
    </source>
</evidence>
<protein>
    <submittedName>
        <fullName evidence="13">Outer membrane protein (Porin)</fullName>
    </submittedName>
</protein>
<keyword evidence="9" id="KW-0472">Membrane</keyword>
<dbReference type="GO" id="GO:0009279">
    <property type="term" value="C:cell outer membrane"/>
    <property type="evidence" value="ECO:0007669"/>
    <property type="project" value="UniProtKB-SubCell"/>
</dbReference>
<evidence type="ECO:0000259" key="12">
    <source>
        <dbReference type="Pfam" id="PF13609"/>
    </source>
</evidence>
<organism evidence="13 14">
    <name type="scientific">Paraburkholderia caballeronis</name>
    <dbReference type="NCBI Taxonomy" id="416943"/>
    <lineage>
        <taxon>Bacteria</taxon>
        <taxon>Pseudomonadati</taxon>
        <taxon>Pseudomonadota</taxon>
        <taxon>Betaproteobacteria</taxon>
        <taxon>Burkholderiales</taxon>
        <taxon>Burkholderiaceae</taxon>
        <taxon>Paraburkholderia</taxon>
    </lineage>
</organism>
<dbReference type="GO" id="GO:0034220">
    <property type="term" value="P:monoatomic ion transmembrane transport"/>
    <property type="evidence" value="ECO:0007669"/>
    <property type="project" value="InterPro"/>
</dbReference>
<evidence type="ECO:0000256" key="9">
    <source>
        <dbReference type="ARBA" id="ARBA00023136"/>
    </source>
</evidence>
<accession>A0A1H7QAP1</accession>
<keyword evidence="4" id="KW-1134">Transmembrane beta strand</keyword>
<dbReference type="PRINTS" id="PR00182">
    <property type="entry name" value="ECOLNEIPORIN"/>
</dbReference>
<keyword evidence="10" id="KW-0998">Cell outer membrane</keyword>
<evidence type="ECO:0000256" key="6">
    <source>
        <dbReference type="ARBA" id="ARBA00022729"/>
    </source>
</evidence>
<dbReference type="InterPro" id="IPR033900">
    <property type="entry name" value="Gram_neg_porin_domain"/>
</dbReference>
<keyword evidence="8" id="KW-0626">Porin</keyword>
<dbReference type="OrthoDB" id="8982743at2"/>
<evidence type="ECO:0000256" key="4">
    <source>
        <dbReference type="ARBA" id="ARBA00022452"/>
    </source>
</evidence>
<dbReference type="Pfam" id="PF13609">
    <property type="entry name" value="Porin_4"/>
    <property type="match status" value="1"/>
</dbReference>
<evidence type="ECO:0000313" key="14">
    <source>
        <dbReference type="Proteomes" id="UP000199120"/>
    </source>
</evidence>
<evidence type="ECO:0000256" key="1">
    <source>
        <dbReference type="ARBA" id="ARBA00004571"/>
    </source>
</evidence>
<evidence type="ECO:0000256" key="7">
    <source>
        <dbReference type="ARBA" id="ARBA00023065"/>
    </source>
</evidence>
<keyword evidence="6 11" id="KW-0732">Signal</keyword>
<feature type="chain" id="PRO_5030029166" evidence="11">
    <location>
        <begin position="21"/>
        <end position="378"/>
    </location>
</feature>
<evidence type="ECO:0000256" key="11">
    <source>
        <dbReference type="SAM" id="SignalP"/>
    </source>
</evidence>
<dbReference type="Proteomes" id="UP000199120">
    <property type="component" value="Unassembled WGS sequence"/>
</dbReference>
<dbReference type="PANTHER" id="PTHR34501">
    <property type="entry name" value="PROTEIN YDDL-RELATED"/>
    <property type="match status" value="1"/>
</dbReference>
<evidence type="ECO:0000256" key="10">
    <source>
        <dbReference type="ARBA" id="ARBA00023237"/>
    </source>
</evidence>
<sequence length="378" mass="40259">MKAKHVALLALATSAGSAYAQSSVTLYGFVDEGLVYTNNQRGGSTVQTITGQNNTSRFGLQGAEDLGGGTKAIFKLENGFDPSTGKFLQGGRLFGREAWVGISSGYGTVTLGRQYEPVYDFVGTKSAVHEWSWFGTHPGDFDNMNSTARVNNAIKYASPAFSGFRVEGVFAPGGTAGNFGTNRVYSVGANYAHGPFSAAVAFLNLNNPSESGYDGTVTPGVSGYTSPVTSPVYSGYASARAVHVLATGGAYELGHATFGLVYTNTRFMDVLPTATTPFRGGSVTFNSYEANVRYDLTPVWRFAMSYDYTDAQSAHYGQFDVGADYVLTKRTDLNFVTVWQHASGIDSTGKPAVAAISSIGPSTTPNQVALRFSLRHRF</sequence>
<evidence type="ECO:0000256" key="8">
    <source>
        <dbReference type="ARBA" id="ARBA00023114"/>
    </source>
</evidence>
<dbReference type="InterPro" id="IPR001702">
    <property type="entry name" value="Porin_Gram-ve"/>
</dbReference>
<name>A0A1H7QAP1_9BURK</name>
<keyword evidence="7" id="KW-0406">Ion transport</keyword>
<comment type="subunit">
    <text evidence="2">Homotrimer.</text>
</comment>
<keyword evidence="3" id="KW-0813">Transport</keyword>
<dbReference type="GO" id="GO:0046930">
    <property type="term" value="C:pore complex"/>
    <property type="evidence" value="ECO:0007669"/>
    <property type="project" value="UniProtKB-KW"/>
</dbReference>